<sequence length="658" mass="71565">MGRRNRRAASLPTLRPLLRCPGTCSATLGRVRWKCRGQRTQWAGCALPQSATWSLESSPGFSALGRKKKNKKPAGFQDERLLAQTLLGAAAERGVAAALGFLRVRGRRCPPSGPSPAARYSPPRLGGTSRRASAPPLVTRQARTPAAQRSLAQPSASLSVPRHVSSAAAKQVWLVCVFVRPAGRPARRSVPDRVFAIGTYQHCSVASSSGGKASFPNIRGGKKSLSLLSASSNRFSKNILSTTEKTICPTLNDDQPCDFFKKGNRVNESYQKSSNMNAGPSRNKVQHPKNSRKRQSKPQVPHISSQLKSSLRGCVPQPADDKLKESISPEGNLKKSPLSPRYRGPSGNKLFLDFQSMKIIKGDAEEEDSASDLSDSERIAISPSPLTPPDLHLRAEEIDPVYFDLHPGQGPTRPEYCYPDFLPPPCNSWDLRDMAMLLHSERRTEAVPKAGGLLGKYVNRLVQLEWLQIQTVQCEKGKVAKGRPPTAPGTSGALKSPGRSKLMPSALSRPQQEGPPKSGPSRKKDTLCEEVHPFCYTGEPSPRPLDVLSSSRLCSQKHTLEVQTEKKKKKFNKNSRLQPWDLSCGDGVPKIESNGNLCASQPPAVILDPSDGCRAARAPAHTGLKKKGNVSNCAHATISSEKKLKTNGGKQNTYKFKK</sequence>
<evidence type="ECO:0000256" key="1">
    <source>
        <dbReference type="SAM" id="MobiDB-lite"/>
    </source>
</evidence>
<dbReference type="Pfam" id="PF15344">
    <property type="entry name" value="FAM217"/>
    <property type="match status" value="1"/>
</dbReference>
<feature type="compositionally biased region" description="Basic residues" evidence="1">
    <location>
        <begin position="284"/>
        <end position="296"/>
    </location>
</feature>
<feature type="compositionally biased region" description="Polar residues" evidence="1">
    <location>
        <begin position="270"/>
        <end position="280"/>
    </location>
</feature>
<evidence type="ECO:0008006" key="4">
    <source>
        <dbReference type="Google" id="ProtNLM"/>
    </source>
</evidence>
<keyword evidence="3" id="KW-1185">Reference proteome</keyword>
<dbReference type="EMBL" id="OX459947">
    <property type="protein sequence ID" value="CAI9154368.1"/>
    <property type="molecule type" value="Genomic_DNA"/>
</dbReference>
<reference evidence="2" key="1">
    <citation type="submission" date="2023-04" db="EMBL/GenBank/DDBJ databases">
        <authorList>
            <consortium name="ELIXIR-Norway"/>
        </authorList>
    </citation>
    <scope>NUCLEOTIDE SEQUENCE [LARGE SCALE GENOMIC DNA]</scope>
</reference>
<dbReference type="PANTHER" id="PTHR22145:SF3">
    <property type="entry name" value="PROTEIN FAM217B"/>
    <property type="match status" value="1"/>
</dbReference>
<protein>
    <recommendedName>
        <fullName evidence="4">Family with sequence similarity 217 member B</fullName>
    </recommendedName>
</protein>
<name>A0ABN8Y1Q9_RANTA</name>
<dbReference type="Proteomes" id="UP001176941">
    <property type="component" value="Chromosome 11"/>
</dbReference>
<feature type="region of interest" description="Disordered" evidence="1">
    <location>
        <begin position="110"/>
        <end position="155"/>
    </location>
</feature>
<proteinExistence type="predicted"/>
<evidence type="ECO:0000313" key="2">
    <source>
        <dbReference type="EMBL" id="CAI9154368.1"/>
    </source>
</evidence>
<dbReference type="InterPro" id="IPR029266">
    <property type="entry name" value="FAM217"/>
</dbReference>
<feature type="region of interest" description="Disordered" evidence="1">
    <location>
        <begin position="364"/>
        <end position="390"/>
    </location>
</feature>
<evidence type="ECO:0000313" key="3">
    <source>
        <dbReference type="Proteomes" id="UP001176941"/>
    </source>
</evidence>
<feature type="region of interest" description="Disordered" evidence="1">
    <location>
        <begin position="477"/>
        <end position="524"/>
    </location>
</feature>
<feature type="region of interest" description="Disordered" evidence="1">
    <location>
        <begin position="270"/>
        <end position="347"/>
    </location>
</feature>
<gene>
    <name evidence="2" type="ORF">MRATA1EN1_LOCUS3330</name>
</gene>
<organism evidence="2 3">
    <name type="scientific">Rangifer tarandus platyrhynchus</name>
    <name type="common">Svalbard reindeer</name>
    <dbReference type="NCBI Taxonomy" id="3082113"/>
    <lineage>
        <taxon>Eukaryota</taxon>
        <taxon>Metazoa</taxon>
        <taxon>Chordata</taxon>
        <taxon>Craniata</taxon>
        <taxon>Vertebrata</taxon>
        <taxon>Euteleostomi</taxon>
        <taxon>Mammalia</taxon>
        <taxon>Eutheria</taxon>
        <taxon>Laurasiatheria</taxon>
        <taxon>Artiodactyla</taxon>
        <taxon>Ruminantia</taxon>
        <taxon>Pecora</taxon>
        <taxon>Cervidae</taxon>
        <taxon>Odocoileinae</taxon>
        <taxon>Rangifer</taxon>
    </lineage>
</organism>
<dbReference type="PANTHER" id="PTHR22145">
    <property type="entry name" value="SI:CH211-266K22.6"/>
    <property type="match status" value="1"/>
</dbReference>
<accession>A0ABN8Y1Q9</accession>